<evidence type="ECO:0000256" key="4">
    <source>
        <dbReference type="ARBA" id="ARBA00023014"/>
    </source>
</evidence>
<dbReference type="InterPro" id="IPR017941">
    <property type="entry name" value="Rieske_2Fe-2S"/>
</dbReference>
<sequence>MTDWVRVCTTAELLPGESTVAWDGDTPIMVFNLDGDFHALEDRCSHEDFELSAGEFDPGSGTIECTLHGARFDVRNGSALCAPAYTGVPKFPVKVEDGVVWTRDDR</sequence>
<gene>
    <name evidence="6" type="ORF">SAMN02745674_01102</name>
</gene>
<dbReference type="PROSITE" id="PS51296">
    <property type="entry name" value="RIESKE"/>
    <property type="match status" value="1"/>
</dbReference>
<evidence type="ECO:0000313" key="6">
    <source>
        <dbReference type="EMBL" id="SJZ86916.1"/>
    </source>
</evidence>
<feature type="domain" description="Rieske" evidence="5">
    <location>
        <begin position="5"/>
        <end position="102"/>
    </location>
</feature>
<protein>
    <submittedName>
        <fullName evidence="6">3-phenylpropionate/trans-cinnamate dioxygenase ferredoxin subunit</fullName>
    </submittedName>
</protein>
<dbReference type="PANTHER" id="PTHR21496">
    <property type="entry name" value="FERREDOXIN-RELATED"/>
    <property type="match status" value="1"/>
</dbReference>
<dbReference type="Proteomes" id="UP000190061">
    <property type="component" value="Unassembled WGS sequence"/>
</dbReference>
<keyword evidence="1" id="KW-0001">2Fe-2S</keyword>
<evidence type="ECO:0000256" key="3">
    <source>
        <dbReference type="ARBA" id="ARBA00023004"/>
    </source>
</evidence>
<evidence type="ECO:0000256" key="2">
    <source>
        <dbReference type="ARBA" id="ARBA00022723"/>
    </source>
</evidence>
<dbReference type="SUPFAM" id="SSF50022">
    <property type="entry name" value="ISP domain"/>
    <property type="match status" value="1"/>
</dbReference>
<dbReference type="GO" id="GO:0046872">
    <property type="term" value="F:metal ion binding"/>
    <property type="evidence" value="ECO:0007669"/>
    <property type="project" value="UniProtKB-KW"/>
</dbReference>
<dbReference type="RefSeq" id="WP_078757685.1">
    <property type="nucleotide sequence ID" value="NZ_FUXP01000002.1"/>
</dbReference>
<keyword evidence="3" id="KW-0408">Iron</keyword>
<dbReference type="InterPro" id="IPR036922">
    <property type="entry name" value="Rieske_2Fe-2S_sf"/>
</dbReference>
<dbReference type="Pfam" id="PF00355">
    <property type="entry name" value="Rieske"/>
    <property type="match status" value="1"/>
</dbReference>
<keyword evidence="7" id="KW-1185">Reference proteome</keyword>
<dbReference type="GO" id="GO:0051537">
    <property type="term" value="F:2 iron, 2 sulfur cluster binding"/>
    <property type="evidence" value="ECO:0007669"/>
    <property type="project" value="UniProtKB-KW"/>
</dbReference>
<dbReference type="CDD" id="cd03528">
    <property type="entry name" value="Rieske_RO_ferredoxin"/>
    <property type="match status" value="1"/>
</dbReference>
<keyword evidence="4" id="KW-0411">Iron-sulfur</keyword>
<dbReference type="Gene3D" id="2.102.10.10">
    <property type="entry name" value="Rieske [2Fe-2S] iron-sulphur domain"/>
    <property type="match status" value="1"/>
</dbReference>
<accession>A0A1T4P6T2</accession>
<organism evidence="6 7">
    <name type="scientific">Lysobacter spongiicola DSM 21749</name>
    <dbReference type="NCBI Taxonomy" id="1122188"/>
    <lineage>
        <taxon>Bacteria</taxon>
        <taxon>Pseudomonadati</taxon>
        <taxon>Pseudomonadota</taxon>
        <taxon>Gammaproteobacteria</taxon>
        <taxon>Lysobacterales</taxon>
        <taxon>Lysobacteraceae</taxon>
        <taxon>Novilysobacter</taxon>
    </lineage>
</organism>
<keyword evidence="6" id="KW-0223">Dioxygenase</keyword>
<proteinExistence type="predicted"/>
<keyword evidence="2" id="KW-0479">Metal-binding</keyword>
<dbReference type="AlphaFoldDB" id="A0A1T4P6T2"/>
<dbReference type="PANTHER" id="PTHR21496:SF23">
    <property type="entry name" value="3-PHENYLPROPIONATE_CINNAMIC ACID DIOXYGENASE FERREDOXIN SUBUNIT"/>
    <property type="match status" value="1"/>
</dbReference>
<dbReference type="EMBL" id="FUXP01000002">
    <property type="protein sequence ID" value="SJZ86916.1"/>
    <property type="molecule type" value="Genomic_DNA"/>
</dbReference>
<name>A0A1T4P6T2_9GAMM</name>
<keyword evidence="6" id="KW-0560">Oxidoreductase</keyword>
<dbReference type="OrthoDB" id="9800167at2"/>
<evidence type="ECO:0000259" key="5">
    <source>
        <dbReference type="PROSITE" id="PS51296"/>
    </source>
</evidence>
<dbReference type="GO" id="GO:0051213">
    <property type="term" value="F:dioxygenase activity"/>
    <property type="evidence" value="ECO:0007669"/>
    <property type="project" value="UniProtKB-KW"/>
</dbReference>
<dbReference type="STRING" id="1122188.SAMN02745674_01102"/>
<evidence type="ECO:0000313" key="7">
    <source>
        <dbReference type="Proteomes" id="UP000190061"/>
    </source>
</evidence>
<reference evidence="6 7" key="1">
    <citation type="submission" date="2017-02" db="EMBL/GenBank/DDBJ databases">
        <authorList>
            <person name="Peterson S.W."/>
        </authorList>
    </citation>
    <scope>NUCLEOTIDE SEQUENCE [LARGE SCALE GENOMIC DNA]</scope>
    <source>
        <strain evidence="6 7">DSM 21749</strain>
    </source>
</reference>
<evidence type="ECO:0000256" key="1">
    <source>
        <dbReference type="ARBA" id="ARBA00022714"/>
    </source>
</evidence>